<comment type="caution">
    <text evidence="2">The sequence shown here is derived from an EMBL/GenBank/DDBJ whole genome shotgun (WGS) entry which is preliminary data.</text>
</comment>
<name>A0A439CXX2_9PEZI</name>
<evidence type="ECO:0000313" key="3">
    <source>
        <dbReference type="Proteomes" id="UP000286045"/>
    </source>
</evidence>
<feature type="compositionally biased region" description="Polar residues" evidence="1">
    <location>
        <begin position="81"/>
        <end position="90"/>
    </location>
</feature>
<reference evidence="2 3" key="1">
    <citation type="submission" date="2018-12" db="EMBL/GenBank/DDBJ databases">
        <title>Draft genome sequence of Xylaria grammica IHI A82.</title>
        <authorList>
            <person name="Buettner E."/>
            <person name="Kellner H."/>
        </authorList>
    </citation>
    <scope>NUCLEOTIDE SEQUENCE [LARGE SCALE GENOMIC DNA]</scope>
    <source>
        <strain evidence="2 3">IHI A82</strain>
    </source>
</reference>
<protein>
    <recommendedName>
        <fullName evidence="4">Ricin B lectin domain-containing protein</fullName>
    </recommendedName>
</protein>
<feature type="compositionally biased region" description="Pro residues" evidence="1">
    <location>
        <begin position="57"/>
        <end position="77"/>
    </location>
</feature>
<evidence type="ECO:0000313" key="2">
    <source>
        <dbReference type="EMBL" id="RWA06980.1"/>
    </source>
</evidence>
<accession>A0A439CXX2</accession>
<dbReference type="PANTHER" id="PTHR39697">
    <property type="entry name" value="RICIN B LECTIN DOMAIN-CONTAINING PROTEIN-RELATED"/>
    <property type="match status" value="1"/>
</dbReference>
<evidence type="ECO:0008006" key="4">
    <source>
        <dbReference type="Google" id="ProtNLM"/>
    </source>
</evidence>
<dbReference type="AlphaFoldDB" id="A0A439CXX2"/>
<evidence type="ECO:0000256" key="1">
    <source>
        <dbReference type="SAM" id="MobiDB-lite"/>
    </source>
</evidence>
<proteinExistence type="predicted"/>
<feature type="region of interest" description="Disordered" evidence="1">
    <location>
        <begin position="45"/>
        <end position="99"/>
    </location>
</feature>
<sequence length="245" mass="26780">MNSIWEWDGEDIWHAMISPEFGEKPNNVIHSSSSSSCTMITPVSTPASTLTARPTPTIKPTPTTKPAPAIKPPPAIGPTPSHTATVSGSEQAYDAGSISPYSSVPEPGRTYMIRDLDSERVLTVAEGCLTLTLAPDVGTTGGWQWHCEEQTSGWLGFRNAVSGRYIGHNNRGAGYVAKAVKFRSWEYFVLRPRQLGGYNLCVKWGHELKFVGTNTDENENGNGSMPKLVHAPTSDLATRWEFFRV</sequence>
<keyword evidence="3" id="KW-1185">Reference proteome</keyword>
<dbReference type="Proteomes" id="UP000286045">
    <property type="component" value="Unassembled WGS sequence"/>
</dbReference>
<organism evidence="2 3">
    <name type="scientific">Xylaria grammica</name>
    <dbReference type="NCBI Taxonomy" id="363999"/>
    <lineage>
        <taxon>Eukaryota</taxon>
        <taxon>Fungi</taxon>
        <taxon>Dikarya</taxon>
        <taxon>Ascomycota</taxon>
        <taxon>Pezizomycotina</taxon>
        <taxon>Sordariomycetes</taxon>
        <taxon>Xylariomycetidae</taxon>
        <taxon>Xylariales</taxon>
        <taxon>Xylariaceae</taxon>
        <taxon>Xylaria</taxon>
    </lineage>
</organism>
<dbReference type="PANTHER" id="PTHR39697:SF1">
    <property type="entry name" value="RICIN B LECTIN DOMAIN-CONTAINING PROTEIN"/>
    <property type="match status" value="1"/>
</dbReference>
<dbReference type="EMBL" id="RYZI01000292">
    <property type="protein sequence ID" value="RWA06980.1"/>
    <property type="molecule type" value="Genomic_DNA"/>
</dbReference>
<gene>
    <name evidence="2" type="ORF">EKO27_g8131</name>
</gene>